<dbReference type="Gene3D" id="3.10.400.20">
    <property type="match status" value="1"/>
</dbReference>
<dbReference type="CDD" id="cd21156">
    <property type="entry name" value="PUA_eIF2d-like"/>
    <property type="match status" value="1"/>
</dbReference>
<dbReference type="PANTHER" id="PTHR12217">
    <property type="entry name" value="EUKARYOTIC TRANSLATION INITIATION FACTOR 2D"/>
    <property type="match status" value="1"/>
</dbReference>
<evidence type="ECO:0000256" key="2">
    <source>
        <dbReference type="SAM" id="MobiDB-lite"/>
    </source>
</evidence>
<organism evidence="4 5">
    <name type="scientific">Wallemia ichthyophaga</name>
    <dbReference type="NCBI Taxonomy" id="245174"/>
    <lineage>
        <taxon>Eukaryota</taxon>
        <taxon>Fungi</taxon>
        <taxon>Dikarya</taxon>
        <taxon>Basidiomycota</taxon>
        <taxon>Wallemiomycotina</taxon>
        <taxon>Wallemiomycetes</taxon>
        <taxon>Wallemiales</taxon>
        <taxon>Wallemiaceae</taxon>
        <taxon>Wallemia</taxon>
    </lineage>
</organism>
<dbReference type="InterPro" id="IPR001950">
    <property type="entry name" value="SUI1"/>
</dbReference>
<evidence type="ECO:0000313" key="4">
    <source>
        <dbReference type="EMBL" id="TIB07606.1"/>
    </source>
</evidence>
<evidence type="ECO:0000313" key="5">
    <source>
        <dbReference type="Proteomes" id="UP000306954"/>
    </source>
</evidence>
<dbReference type="InterPro" id="IPR048247">
    <property type="entry name" value="eIF2D_N"/>
</dbReference>
<keyword evidence="1" id="KW-0963">Cytoplasm</keyword>
<feature type="region of interest" description="Disordered" evidence="2">
    <location>
        <begin position="1"/>
        <end position="20"/>
    </location>
</feature>
<dbReference type="InterPro" id="IPR015947">
    <property type="entry name" value="PUA-like_sf"/>
</dbReference>
<name>A0A4T0HV76_WALIC</name>
<dbReference type="SUPFAM" id="SSF55159">
    <property type="entry name" value="eIF1-like"/>
    <property type="match status" value="1"/>
</dbReference>
<dbReference type="Pfam" id="PF26292">
    <property type="entry name" value="PUA_elF2D"/>
    <property type="match status" value="1"/>
</dbReference>
<dbReference type="GO" id="GO:0001731">
    <property type="term" value="P:formation of translation preinitiation complex"/>
    <property type="evidence" value="ECO:0007669"/>
    <property type="project" value="InterPro"/>
</dbReference>
<reference evidence="4 5" key="1">
    <citation type="submission" date="2019-03" db="EMBL/GenBank/DDBJ databases">
        <title>Sequencing 23 genomes of Wallemia ichthyophaga.</title>
        <authorList>
            <person name="Gostincar C."/>
        </authorList>
    </citation>
    <scope>NUCLEOTIDE SEQUENCE [LARGE SCALE GENOMIC DNA]</scope>
    <source>
        <strain evidence="4 5">EXF-8621</strain>
    </source>
</reference>
<gene>
    <name evidence="4" type="ORF">E3P90_04020</name>
</gene>
<dbReference type="InterPro" id="IPR036877">
    <property type="entry name" value="SUI1_dom_sf"/>
</dbReference>
<dbReference type="EMBL" id="SPOF01000087">
    <property type="protein sequence ID" value="TIB07606.1"/>
    <property type="molecule type" value="Genomic_DNA"/>
</dbReference>
<dbReference type="PANTHER" id="PTHR12217:SF4">
    <property type="entry name" value="EUKARYOTIC TRANSLATION INITIATION FACTOR 2D"/>
    <property type="match status" value="1"/>
</dbReference>
<dbReference type="PROSITE" id="PS50296">
    <property type="entry name" value="SUI1"/>
    <property type="match status" value="1"/>
</dbReference>
<accession>A0A4T0HV76</accession>
<evidence type="ECO:0000256" key="1">
    <source>
        <dbReference type="ARBA" id="ARBA00022490"/>
    </source>
</evidence>
<dbReference type="Gene3D" id="3.30.780.10">
    <property type="entry name" value="SUI1-like domain"/>
    <property type="match status" value="1"/>
</dbReference>
<dbReference type="InterPro" id="IPR041366">
    <property type="entry name" value="Pre-PUA"/>
</dbReference>
<proteinExistence type="predicted"/>
<dbReference type="OMA" id="MFLKPYR"/>
<dbReference type="PROSITE" id="PS50890">
    <property type="entry name" value="PUA"/>
    <property type="match status" value="1"/>
</dbReference>
<dbReference type="CDD" id="cd11610">
    <property type="entry name" value="eIF2D_N"/>
    <property type="match status" value="1"/>
</dbReference>
<sequence>MFKKPFTAKPQTTLKNSDRKKLRNKLQEQYKLSDDDAKLLLPDVVSVMRIKTYNGENALIYSATSNDPLWIAIGKAEDEFIPSVYTLFKKPTLLPVITTWSFVIDKISTGADLMAPGVALKNDPNSLPHVQEGALVAVADHGANAAPVCVGRTAMPTSQMNLEATGKAVLITHSINDSLWLVGTQPKQIPDGHRQDVLFDSDSDSEIEDVQDVDTNADQSDSLPAQVEQLDVRDERDFQHVDLSAIDVDEMLRNALVHAISSSLQNAELPMQVSTLLSAHILPNRSSRIHPNLTELKNSSYKKATKFLKAMEKEDLLSFKEHKSNITITRINSLHPLVKQWRGHKTVAAAEKQNEKRTKQFEEEPCTNNHTKNVGYIVEDVYLAPKGVVREWLTTAGVKSDDYLTASQIRSIANSFIESNNLIHPADHAYVLGKNNEDFANMLYAKPSNQNKKSKVSFDDSDFIPRQEINGRIIQHMQPFTRLTQQDGSSRVIKGQLAHFKLQIKQRQGKKVTTHLSGPFKEFELKMDHLANSLKVICASSTTTSPMQNNPKELEVIVQGDKIRIVIDVLKTHGIPMRMIEIVPKK</sequence>
<feature type="domain" description="SUI1" evidence="3">
    <location>
        <begin position="500"/>
        <end position="574"/>
    </location>
</feature>
<dbReference type="Pfam" id="PF25304">
    <property type="entry name" value="WHD_eIF2D"/>
    <property type="match status" value="1"/>
</dbReference>
<dbReference type="Pfam" id="PF17832">
    <property type="entry name" value="Pre-PUA"/>
    <property type="match status" value="1"/>
</dbReference>
<dbReference type="NCBIfam" id="TIGR00451">
    <property type="entry name" value="unchar_dom_2"/>
    <property type="match status" value="1"/>
</dbReference>
<dbReference type="InterPro" id="IPR057429">
    <property type="entry name" value="WH_eIF2D"/>
</dbReference>
<comment type="caution">
    <text evidence="4">The sequence shown here is derived from an EMBL/GenBank/DDBJ whole genome shotgun (WGS) entry which is preliminary data.</text>
</comment>
<dbReference type="Pfam" id="PF01253">
    <property type="entry name" value="SUI1"/>
    <property type="match status" value="1"/>
</dbReference>
<dbReference type="SUPFAM" id="SSF88697">
    <property type="entry name" value="PUA domain-like"/>
    <property type="match status" value="1"/>
</dbReference>
<dbReference type="InterPro" id="IPR039757">
    <property type="entry name" value="EIF2D"/>
</dbReference>
<dbReference type="InterPro" id="IPR048248">
    <property type="entry name" value="PUA_eIF2d-like"/>
</dbReference>
<protein>
    <recommendedName>
        <fullName evidence="3">SUI1 domain-containing protein</fullName>
    </recommendedName>
</protein>
<dbReference type="GO" id="GO:0003743">
    <property type="term" value="F:translation initiation factor activity"/>
    <property type="evidence" value="ECO:0007669"/>
    <property type="project" value="InterPro"/>
</dbReference>
<dbReference type="InterPro" id="IPR004521">
    <property type="entry name" value="Uncharacterised_CHP00451"/>
</dbReference>
<dbReference type="Proteomes" id="UP000306954">
    <property type="component" value="Unassembled WGS sequence"/>
</dbReference>
<dbReference type="GO" id="GO:0003723">
    <property type="term" value="F:RNA binding"/>
    <property type="evidence" value="ECO:0007669"/>
    <property type="project" value="InterPro"/>
</dbReference>
<evidence type="ECO:0000259" key="3">
    <source>
        <dbReference type="PROSITE" id="PS50296"/>
    </source>
</evidence>
<dbReference type="AlphaFoldDB" id="A0A4T0HV76"/>